<protein>
    <submittedName>
        <fullName evidence="2">Uncharacterized protein</fullName>
    </submittedName>
</protein>
<evidence type="ECO:0000313" key="3">
    <source>
        <dbReference type="Proteomes" id="UP000597762"/>
    </source>
</evidence>
<gene>
    <name evidence="2" type="ORF">SPHA_15840</name>
</gene>
<reference evidence="2" key="1">
    <citation type="submission" date="2021-01" db="EMBL/GenBank/DDBJ databases">
        <authorList>
            <person name="Li R."/>
            <person name="Bekaert M."/>
        </authorList>
    </citation>
    <scope>NUCLEOTIDE SEQUENCE</scope>
    <source>
        <strain evidence="2">Farmed</strain>
    </source>
</reference>
<accession>A0A812BGU0</accession>
<evidence type="ECO:0000313" key="2">
    <source>
        <dbReference type="EMBL" id="CAE1225990.1"/>
    </source>
</evidence>
<evidence type="ECO:0000256" key="1">
    <source>
        <dbReference type="SAM" id="MobiDB-lite"/>
    </source>
</evidence>
<comment type="caution">
    <text evidence="2">The sequence shown here is derived from an EMBL/GenBank/DDBJ whole genome shotgun (WGS) entry which is preliminary data.</text>
</comment>
<feature type="compositionally biased region" description="Low complexity" evidence="1">
    <location>
        <begin position="291"/>
        <end position="305"/>
    </location>
</feature>
<proteinExistence type="predicted"/>
<name>A0A812BGU0_ACAPH</name>
<dbReference type="Proteomes" id="UP000597762">
    <property type="component" value="Unassembled WGS sequence"/>
</dbReference>
<feature type="compositionally biased region" description="Basic and acidic residues" evidence="1">
    <location>
        <begin position="276"/>
        <end position="290"/>
    </location>
</feature>
<feature type="compositionally biased region" description="Basic residues" evidence="1">
    <location>
        <begin position="174"/>
        <end position="183"/>
    </location>
</feature>
<organism evidence="2 3">
    <name type="scientific">Acanthosepion pharaonis</name>
    <name type="common">Pharaoh cuttlefish</name>
    <name type="synonym">Sepia pharaonis</name>
    <dbReference type="NCBI Taxonomy" id="158019"/>
    <lineage>
        <taxon>Eukaryota</taxon>
        <taxon>Metazoa</taxon>
        <taxon>Spiralia</taxon>
        <taxon>Lophotrochozoa</taxon>
        <taxon>Mollusca</taxon>
        <taxon>Cephalopoda</taxon>
        <taxon>Coleoidea</taxon>
        <taxon>Decapodiformes</taxon>
        <taxon>Sepiida</taxon>
        <taxon>Sepiina</taxon>
        <taxon>Sepiidae</taxon>
        <taxon>Acanthosepion</taxon>
    </lineage>
</organism>
<feature type="region of interest" description="Disordered" evidence="1">
    <location>
        <begin position="171"/>
        <end position="209"/>
    </location>
</feature>
<sequence>MPLVVTGVFVSPGVHQTRICPSYLRVKGVSPGRIPDLTRSFFSAKQQGFLPIHFKANAGKRLTAFRCRINQTSKRFIAASYRRHHVHDHIASASTSALHSSACRGDDQIRQLCKGCKNTQGKREQDSIECASVGEKRLASTSTSVLLSSECRTDDRPGNFAKRAKIPWQGNLSRRSKRASAAKRKQEEETEVEASLRLSSQSQRKQDVLSHEKLGERNYRLYCKSVYTYSLKSKRKLSKGLQDNKKAATSIRRSQETTAKKTARNAAKAAATSIRRSQESMAEKTARHAADAAATSTARALESSAQGGNAMQFQLPLLEL</sequence>
<dbReference type="EMBL" id="CAHIKZ030000554">
    <property type="protein sequence ID" value="CAE1225990.1"/>
    <property type="molecule type" value="Genomic_DNA"/>
</dbReference>
<feature type="region of interest" description="Disordered" evidence="1">
    <location>
        <begin position="238"/>
        <end position="306"/>
    </location>
</feature>
<dbReference type="AlphaFoldDB" id="A0A812BGU0"/>
<keyword evidence="3" id="KW-1185">Reference proteome</keyword>